<dbReference type="STRING" id="1802385.A2856_03975"/>
<dbReference type="GO" id="GO:0006412">
    <property type="term" value="P:translation"/>
    <property type="evidence" value="ECO:0007669"/>
    <property type="project" value="UniProtKB-UniRule"/>
</dbReference>
<keyword evidence="4 6" id="KW-0689">Ribosomal protein</keyword>
<evidence type="ECO:0000256" key="2">
    <source>
        <dbReference type="ARBA" id="ARBA00022730"/>
    </source>
</evidence>
<dbReference type="NCBIfam" id="TIGR03635">
    <property type="entry name" value="uS17_bact"/>
    <property type="match status" value="1"/>
</dbReference>
<evidence type="ECO:0000256" key="5">
    <source>
        <dbReference type="ARBA" id="ARBA00023274"/>
    </source>
</evidence>
<dbReference type="NCBIfam" id="NF004123">
    <property type="entry name" value="PRK05610.1"/>
    <property type="match status" value="1"/>
</dbReference>
<dbReference type="Pfam" id="PF00366">
    <property type="entry name" value="Ribosomal_S17"/>
    <property type="match status" value="1"/>
</dbReference>
<dbReference type="PANTHER" id="PTHR10744:SF1">
    <property type="entry name" value="SMALL RIBOSOMAL SUBUNIT PROTEIN US17M"/>
    <property type="match status" value="1"/>
</dbReference>
<comment type="subunit">
    <text evidence="6">Part of the 30S ribosomal subunit.</text>
</comment>
<dbReference type="AlphaFoldDB" id="A0A1F7TMI4"/>
<evidence type="ECO:0000256" key="3">
    <source>
        <dbReference type="ARBA" id="ARBA00022884"/>
    </source>
</evidence>
<comment type="similarity">
    <text evidence="1 6">Belongs to the universal ribosomal protein uS17 family.</text>
</comment>
<keyword evidence="5 6" id="KW-0687">Ribonucleoprotein</keyword>
<dbReference type="Proteomes" id="UP000177885">
    <property type="component" value="Unassembled WGS sequence"/>
</dbReference>
<keyword evidence="3 6" id="KW-0694">RNA-binding</keyword>
<evidence type="ECO:0000256" key="6">
    <source>
        <dbReference type="HAMAP-Rule" id="MF_01345"/>
    </source>
</evidence>
<dbReference type="GO" id="GO:0003735">
    <property type="term" value="F:structural constituent of ribosome"/>
    <property type="evidence" value="ECO:0007669"/>
    <property type="project" value="UniProtKB-UniRule"/>
</dbReference>
<dbReference type="GO" id="GO:0019843">
    <property type="term" value="F:rRNA binding"/>
    <property type="evidence" value="ECO:0007669"/>
    <property type="project" value="UniProtKB-UniRule"/>
</dbReference>
<evidence type="ECO:0000256" key="4">
    <source>
        <dbReference type="ARBA" id="ARBA00022980"/>
    </source>
</evidence>
<evidence type="ECO:0000313" key="8">
    <source>
        <dbReference type="Proteomes" id="UP000177885"/>
    </source>
</evidence>
<name>A0A1F7TMI4_9BACT</name>
<dbReference type="HAMAP" id="MF_01345_B">
    <property type="entry name" value="Ribosomal_uS17_B"/>
    <property type="match status" value="1"/>
</dbReference>
<evidence type="ECO:0000256" key="1">
    <source>
        <dbReference type="ARBA" id="ARBA00010254"/>
    </source>
</evidence>
<dbReference type="EMBL" id="MGDT01000003">
    <property type="protein sequence ID" value="OGL67190.1"/>
    <property type="molecule type" value="Genomic_DNA"/>
</dbReference>
<proteinExistence type="inferred from homology"/>
<comment type="caution">
    <text evidence="7">The sequence shown here is derived from an EMBL/GenBank/DDBJ whole genome shotgun (WGS) entry which is preliminary data.</text>
</comment>
<gene>
    <name evidence="6" type="primary">rpsQ</name>
    <name evidence="7" type="ORF">A2856_03975</name>
</gene>
<dbReference type="GO" id="GO:0022627">
    <property type="term" value="C:cytosolic small ribosomal subunit"/>
    <property type="evidence" value="ECO:0007669"/>
    <property type="project" value="UniProtKB-UniRule"/>
</dbReference>
<accession>A0A1F7TMI4</accession>
<dbReference type="Gene3D" id="2.40.50.140">
    <property type="entry name" value="Nucleic acid-binding proteins"/>
    <property type="match status" value="1"/>
</dbReference>
<dbReference type="InterPro" id="IPR019984">
    <property type="entry name" value="Ribosomal_uS17_bact/chlr"/>
</dbReference>
<keyword evidence="2 6" id="KW-0699">rRNA-binding</keyword>
<organism evidence="7 8">
    <name type="scientific">Candidatus Uhrbacteria bacterium RIFCSPHIGHO2_01_FULL_63_20</name>
    <dbReference type="NCBI Taxonomy" id="1802385"/>
    <lineage>
        <taxon>Bacteria</taxon>
        <taxon>Candidatus Uhriibacteriota</taxon>
    </lineage>
</organism>
<comment type="function">
    <text evidence="6">One of the primary rRNA binding proteins, it binds specifically to the 5'-end of 16S ribosomal RNA.</text>
</comment>
<reference evidence="7 8" key="1">
    <citation type="journal article" date="2016" name="Nat. Commun.">
        <title>Thousands of microbial genomes shed light on interconnected biogeochemical processes in an aquifer system.</title>
        <authorList>
            <person name="Anantharaman K."/>
            <person name="Brown C.T."/>
            <person name="Hug L.A."/>
            <person name="Sharon I."/>
            <person name="Castelle C.J."/>
            <person name="Probst A.J."/>
            <person name="Thomas B.C."/>
            <person name="Singh A."/>
            <person name="Wilkins M.J."/>
            <person name="Karaoz U."/>
            <person name="Brodie E.L."/>
            <person name="Williams K.H."/>
            <person name="Hubbard S.S."/>
            <person name="Banfield J.F."/>
        </authorList>
    </citation>
    <scope>NUCLEOTIDE SEQUENCE [LARGE SCALE GENOMIC DNA]</scope>
</reference>
<evidence type="ECO:0000313" key="7">
    <source>
        <dbReference type="EMBL" id="OGL67190.1"/>
    </source>
</evidence>
<dbReference type="InterPro" id="IPR000266">
    <property type="entry name" value="Ribosomal_uS17"/>
</dbReference>
<protein>
    <recommendedName>
        <fullName evidence="6">Small ribosomal subunit protein uS17</fullName>
    </recommendedName>
</protein>
<dbReference type="PANTHER" id="PTHR10744">
    <property type="entry name" value="40S RIBOSOMAL PROTEIN S11 FAMILY MEMBER"/>
    <property type="match status" value="1"/>
</dbReference>
<dbReference type="PRINTS" id="PR00973">
    <property type="entry name" value="RIBOSOMALS17"/>
</dbReference>
<dbReference type="SUPFAM" id="SSF50249">
    <property type="entry name" value="Nucleic acid-binding proteins"/>
    <property type="match status" value="1"/>
</dbReference>
<dbReference type="CDD" id="cd00364">
    <property type="entry name" value="Ribosomal_uS17"/>
    <property type="match status" value="1"/>
</dbReference>
<dbReference type="InterPro" id="IPR012340">
    <property type="entry name" value="NA-bd_OB-fold"/>
</dbReference>
<sequence>METSNAKSVRTFIGTVVSDKMDKTIVVRVDRTVVHPKYGKRYVQSRKFKVHDEKNAHQVGETVSFVETRPLSRDKRWRVIGNAS</sequence>